<evidence type="ECO:0000313" key="5">
    <source>
        <dbReference type="EMBL" id="QEO18616.1"/>
    </source>
</evidence>
<dbReference type="GO" id="GO:0046872">
    <property type="term" value="F:metal ion binding"/>
    <property type="evidence" value="ECO:0007669"/>
    <property type="project" value="UniProtKB-KW"/>
</dbReference>
<organism evidence="5 6">
    <name type="scientific">Acetobacter vaccinii</name>
    <dbReference type="NCBI Taxonomy" id="2592655"/>
    <lineage>
        <taxon>Bacteria</taxon>
        <taxon>Pseudomonadati</taxon>
        <taxon>Pseudomonadota</taxon>
        <taxon>Alphaproteobacteria</taxon>
        <taxon>Acetobacterales</taxon>
        <taxon>Acetobacteraceae</taxon>
        <taxon>Acetobacter</taxon>
    </lineage>
</organism>
<keyword evidence="5" id="KW-0378">Hydrolase</keyword>
<dbReference type="OrthoDB" id="9811262at2"/>
<name>A0A5C1YQI2_9PROT</name>
<dbReference type="GO" id="GO:0004519">
    <property type="term" value="F:endonuclease activity"/>
    <property type="evidence" value="ECO:0007669"/>
    <property type="project" value="UniProtKB-KW"/>
</dbReference>
<dbReference type="InterPro" id="IPR044929">
    <property type="entry name" value="DNA/RNA_non-sp_Endonuclease_sf"/>
</dbReference>
<dbReference type="SMART" id="SM00892">
    <property type="entry name" value="Endonuclease_NS"/>
    <property type="match status" value="1"/>
</dbReference>
<dbReference type="InterPro" id="IPR040255">
    <property type="entry name" value="Non-specific_endonuclease"/>
</dbReference>
<reference evidence="5 6" key="1">
    <citation type="submission" date="2019-09" db="EMBL/GenBank/DDBJ databases">
        <title>Genome sequencing of strain KACC 21233.</title>
        <authorList>
            <person name="Heo J."/>
            <person name="Kim S.-J."/>
            <person name="Kim J.-S."/>
            <person name="Hong S.-B."/>
            <person name="Kwon S.-W."/>
        </authorList>
    </citation>
    <scope>NUCLEOTIDE SEQUENCE [LARGE SCALE GENOMIC DNA]</scope>
    <source>
        <strain evidence="5 6">KACC 21233</strain>
    </source>
</reference>
<dbReference type="KEGG" id="acek:FLP30_06770"/>
<sequence>MGVRQSHSARATRHVWGQVACVAVLGLLTGLVPAHAEGEVAASCQAFGPGNTLPTITRPFMLKGASVLCNHGYAVMVSSVTHTPLWSAEHLVAAELEAAADLPRTGSFYADPRWQGGSSLQDYRASGYSRGHLAPSADQPDEQAQHETFALSNIVPQAAVLNEGIWARIESTVRDMARDEGELYVVTGPAFHGKPIMTIGPGHVYVPSSTWKAVYSPRRGRAGVYVCKNVLRHPHCDSVTVATLVRNTGVDPFPALPDTVKQQFWHLPSPHKRRTRH</sequence>
<dbReference type="Proteomes" id="UP000324536">
    <property type="component" value="Chromosome"/>
</dbReference>
<proteinExistence type="predicted"/>
<feature type="active site" description="Proton acceptor" evidence="1">
    <location>
        <position position="132"/>
    </location>
</feature>
<accession>A0A5C1YQI2</accession>
<evidence type="ECO:0000259" key="3">
    <source>
        <dbReference type="SMART" id="SM00477"/>
    </source>
</evidence>
<feature type="domain" description="ENPP1-3/EXOG-like endonuclease/phosphodiesterase" evidence="3">
    <location>
        <begin position="70"/>
        <end position="259"/>
    </location>
</feature>
<dbReference type="PANTHER" id="PTHR13966">
    <property type="entry name" value="ENDONUCLEASE RELATED"/>
    <property type="match status" value="1"/>
</dbReference>
<dbReference type="SUPFAM" id="SSF54060">
    <property type="entry name" value="His-Me finger endonucleases"/>
    <property type="match status" value="1"/>
</dbReference>
<protein>
    <submittedName>
        <fullName evidence="5">DNA/RNA non-specific endonuclease</fullName>
    </submittedName>
</protein>
<evidence type="ECO:0000256" key="1">
    <source>
        <dbReference type="PIRSR" id="PIRSR640255-1"/>
    </source>
</evidence>
<feature type="binding site" evidence="2">
    <location>
        <position position="162"/>
    </location>
    <ligand>
        <name>Mg(2+)</name>
        <dbReference type="ChEBI" id="CHEBI:18420"/>
        <note>catalytic</note>
    </ligand>
</feature>
<dbReference type="Gene3D" id="3.40.570.10">
    <property type="entry name" value="Extracellular Endonuclease, subunit A"/>
    <property type="match status" value="1"/>
</dbReference>
<evidence type="ECO:0000256" key="2">
    <source>
        <dbReference type="PIRSR" id="PIRSR640255-2"/>
    </source>
</evidence>
<evidence type="ECO:0000313" key="6">
    <source>
        <dbReference type="Proteomes" id="UP000324536"/>
    </source>
</evidence>
<keyword evidence="6" id="KW-1185">Reference proteome</keyword>
<dbReference type="PANTHER" id="PTHR13966:SF5">
    <property type="entry name" value="ENDONUCLEASE G, MITOCHONDRIAL"/>
    <property type="match status" value="1"/>
</dbReference>
<keyword evidence="5" id="KW-0540">Nuclease</keyword>
<dbReference type="InterPro" id="IPR044925">
    <property type="entry name" value="His-Me_finger_sf"/>
</dbReference>
<dbReference type="InterPro" id="IPR001604">
    <property type="entry name" value="Endo_G_ENPP1-like_dom"/>
</dbReference>
<dbReference type="EMBL" id="CP043506">
    <property type="protein sequence ID" value="QEO18616.1"/>
    <property type="molecule type" value="Genomic_DNA"/>
</dbReference>
<dbReference type="InterPro" id="IPR020821">
    <property type="entry name" value="ENPP1-3/EXOG-like_nuc-like"/>
</dbReference>
<dbReference type="Pfam" id="PF01223">
    <property type="entry name" value="Endonuclease_NS"/>
    <property type="match status" value="1"/>
</dbReference>
<feature type="domain" description="DNA/RNA non-specific endonuclease/pyrophosphatase/phosphodiesterase" evidence="4">
    <location>
        <begin position="69"/>
        <end position="259"/>
    </location>
</feature>
<dbReference type="SMART" id="SM00477">
    <property type="entry name" value="NUC"/>
    <property type="match status" value="1"/>
</dbReference>
<dbReference type="AlphaFoldDB" id="A0A5C1YQI2"/>
<evidence type="ECO:0000259" key="4">
    <source>
        <dbReference type="SMART" id="SM00892"/>
    </source>
</evidence>
<dbReference type="GO" id="GO:0003676">
    <property type="term" value="F:nucleic acid binding"/>
    <property type="evidence" value="ECO:0007669"/>
    <property type="project" value="InterPro"/>
</dbReference>
<gene>
    <name evidence="5" type="ORF">FLP30_06770</name>
</gene>
<dbReference type="GO" id="GO:0016787">
    <property type="term" value="F:hydrolase activity"/>
    <property type="evidence" value="ECO:0007669"/>
    <property type="project" value="InterPro"/>
</dbReference>
<keyword evidence="2" id="KW-0479">Metal-binding</keyword>
<keyword evidence="5" id="KW-0255">Endonuclease</keyword>